<feature type="chain" id="PRO_5020632065" evidence="2">
    <location>
        <begin position="19"/>
        <end position="334"/>
    </location>
</feature>
<dbReference type="EMBL" id="CP034205">
    <property type="protein sequence ID" value="QBZ57250.1"/>
    <property type="molecule type" value="Genomic_DNA"/>
</dbReference>
<keyword evidence="1" id="KW-0472">Membrane</keyword>
<keyword evidence="2" id="KW-0732">Signal</keyword>
<dbReference type="Proteomes" id="UP000294847">
    <property type="component" value="Chromosome 2"/>
</dbReference>
<keyword evidence="1" id="KW-1133">Transmembrane helix</keyword>
<proteinExistence type="predicted"/>
<organism evidence="3 4">
    <name type="scientific">Pyricularia oryzae</name>
    <name type="common">Rice blast fungus</name>
    <name type="synonym">Magnaporthe oryzae</name>
    <dbReference type="NCBI Taxonomy" id="318829"/>
    <lineage>
        <taxon>Eukaryota</taxon>
        <taxon>Fungi</taxon>
        <taxon>Dikarya</taxon>
        <taxon>Ascomycota</taxon>
        <taxon>Pezizomycotina</taxon>
        <taxon>Sordariomycetes</taxon>
        <taxon>Sordariomycetidae</taxon>
        <taxon>Magnaporthales</taxon>
        <taxon>Pyriculariaceae</taxon>
        <taxon>Pyricularia</taxon>
    </lineage>
</organism>
<gene>
    <name evidence="3" type="ORF">PoMZ_02174</name>
</gene>
<feature type="signal peptide" evidence="2">
    <location>
        <begin position="1"/>
        <end position="18"/>
    </location>
</feature>
<accession>A0A4P7NAP0</accession>
<keyword evidence="1" id="KW-0812">Transmembrane</keyword>
<name>A0A4P7NAP0_PYROR</name>
<sequence>MWSLAIFAALAIAHNAVATEPEDGATNAENGVLVGHLFPACNGRRAGGHKKWSMRPDVHCLATPGLGLQVLSPATCANGTRAKLALFADPKCADRKVTAENGLIELLDSEIGRRSCFSTWNELRVVGEDDMQKIRGVAFFCDPSELPENPKELVPEKKEPVPLSLSKKASVSHNSCWNSKHGPTAPTFLHPSPDTCQRLPAGRPLRIGQPGACEDGSRPKLARYTGGRCSPQDALPLIDITDDGEIKKCLDWTDGDDGLETSYGFSCGGVKEIPGRGQGRSRNRGSGILGFVIVLCFIGLISILGCVFAALRWASLLERVMDLIRGSREGAIRL</sequence>
<feature type="transmembrane region" description="Helical" evidence="1">
    <location>
        <begin position="288"/>
        <end position="311"/>
    </location>
</feature>
<evidence type="ECO:0000313" key="3">
    <source>
        <dbReference type="EMBL" id="QBZ57250.1"/>
    </source>
</evidence>
<evidence type="ECO:0000313" key="4">
    <source>
        <dbReference type="Proteomes" id="UP000294847"/>
    </source>
</evidence>
<dbReference type="AlphaFoldDB" id="A0A4P7NAP0"/>
<evidence type="ECO:0000256" key="2">
    <source>
        <dbReference type="SAM" id="SignalP"/>
    </source>
</evidence>
<protein>
    <submittedName>
        <fullName evidence="3">Uncharacterized protein</fullName>
    </submittedName>
</protein>
<evidence type="ECO:0000256" key="1">
    <source>
        <dbReference type="SAM" id="Phobius"/>
    </source>
</evidence>
<reference evidence="3 4" key="1">
    <citation type="journal article" date="2019" name="Mol. Biol. Evol.">
        <title>Blast fungal genomes show frequent chromosomal changes, gene gains and losses, and effector gene turnover.</title>
        <authorList>
            <person name="Gomez Luciano L.B."/>
            <person name="Jason Tsai I."/>
            <person name="Chuma I."/>
            <person name="Tosa Y."/>
            <person name="Chen Y.H."/>
            <person name="Li J.Y."/>
            <person name="Li M.Y."/>
            <person name="Jade Lu M.Y."/>
            <person name="Nakayashiki H."/>
            <person name="Li W.H."/>
        </authorList>
    </citation>
    <scope>NUCLEOTIDE SEQUENCE [LARGE SCALE GENOMIC DNA]</scope>
    <source>
        <strain evidence="3">MZ5-1-6</strain>
    </source>
</reference>